<evidence type="ECO:0000256" key="1">
    <source>
        <dbReference type="ARBA" id="ARBA00004123"/>
    </source>
</evidence>
<dbReference type="InterPro" id="IPR001763">
    <property type="entry name" value="Rhodanese-like_dom"/>
</dbReference>
<feature type="compositionally biased region" description="Low complexity" evidence="15">
    <location>
        <begin position="172"/>
        <end position="203"/>
    </location>
</feature>
<evidence type="ECO:0000259" key="17">
    <source>
        <dbReference type="PROSITE" id="PS50056"/>
    </source>
</evidence>
<dbReference type="GO" id="GO:0051239">
    <property type="term" value="P:regulation of multicellular organismal process"/>
    <property type="evidence" value="ECO:0007669"/>
    <property type="project" value="UniProtKB-ARBA"/>
</dbReference>
<dbReference type="EC" id="3.1.3.16" evidence="5"/>
<evidence type="ECO:0000256" key="12">
    <source>
        <dbReference type="ARBA" id="ARBA00054237"/>
    </source>
</evidence>
<evidence type="ECO:0000256" key="8">
    <source>
        <dbReference type="ARBA" id="ARBA00022912"/>
    </source>
</evidence>
<keyword evidence="6" id="KW-0963">Cytoplasm</keyword>
<dbReference type="GO" id="GO:0008330">
    <property type="term" value="F:protein tyrosine/threonine phosphatase activity"/>
    <property type="evidence" value="ECO:0007669"/>
    <property type="project" value="TreeGrafter"/>
</dbReference>
<feature type="compositionally biased region" description="Low complexity" evidence="15">
    <location>
        <begin position="268"/>
        <end position="293"/>
    </location>
</feature>
<feature type="domain" description="Rhodanese" evidence="18">
    <location>
        <begin position="336"/>
        <end position="450"/>
    </location>
</feature>
<keyword evidence="7" id="KW-0378">Hydrolase</keyword>
<dbReference type="GO" id="GO:0033550">
    <property type="term" value="F:MAP kinase tyrosine phosphatase activity"/>
    <property type="evidence" value="ECO:0007669"/>
    <property type="project" value="TreeGrafter"/>
</dbReference>
<evidence type="ECO:0000256" key="11">
    <source>
        <dbReference type="ARBA" id="ARBA00048336"/>
    </source>
</evidence>
<evidence type="ECO:0000259" key="18">
    <source>
        <dbReference type="PROSITE" id="PS50206"/>
    </source>
</evidence>
<dbReference type="PROSITE" id="PS50056">
    <property type="entry name" value="TYR_PHOSPHATASE_2"/>
    <property type="match status" value="1"/>
</dbReference>
<dbReference type="InterPro" id="IPR000387">
    <property type="entry name" value="Tyr_Pase_dom"/>
</dbReference>
<feature type="region of interest" description="Disordered" evidence="15">
    <location>
        <begin position="251"/>
        <end position="310"/>
    </location>
</feature>
<evidence type="ECO:0000256" key="14">
    <source>
        <dbReference type="ARBA" id="ARBA00068800"/>
    </source>
</evidence>
<feature type="domain" description="Tyrosine specific protein phosphatases" evidence="17">
    <location>
        <begin position="550"/>
        <end position="609"/>
    </location>
</feature>
<dbReference type="Pfam" id="PF00581">
    <property type="entry name" value="Rhodanese"/>
    <property type="match status" value="1"/>
</dbReference>
<keyword evidence="20" id="KW-1185">Reference proteome</keyword>
<dbReference type="SUPFAM" id="SSF52799">
    <property type="entry name" value="(Phosphotyrosine protein) phosphatases II"/>
    <property type="match status" value="1"/>
</dbReference>
<dbReference type="Proteomes" id="UP001174136">
    <property type="component" value="Unassembled WGS sequence"/>
</dbReference>
<name>A0AA47NWL3_MERPO</name>
<evidence type="ECO:0000256" key="10">
    <source>
        <dbReference type="ARBA" id="ARBA00047761"/>
    </source>
</evidence>
<dbReference type="Pfam" id="PF00782">
    <property type="entry name" value="DSPc"/>
    <property type="match status" value="1"/>
</dbReference>
<evidence type="ECO:0000256" key="9">
    <source>
        <dbReference type="ARBA" id="ARBA00023242"/>
    </source>
</evidence>
<comment type="subcellular location">
    <subcellularLocation>
        <location evidence="2">Cytoplasm</location>
    </subcellularLocation>
    <subcellularLocation>
        <location evidence="1">Nucleus</location>
    </subcellularLocation>
</comment>
<dbReference type="GO" id="GO:0017017">
    <property type="term" value="F:MAP kinase tyrosine/serine/threonine phosphatase activity"/>
    <property type="evidence" value="ECO:0007669"/>
    <property type="project" value="InterPro"/>
</dbReference>
<dbReference type="PANTHER" id="PTHR10159:SF299">
    <property type="entry name" value="DUAL SPECIFICITY PROTEIN PHOSPHATASE 10"/>
    <property type="match status" value="1"/>
</dbReference>
<dbReference type="InterPro" id="IPR036873">
    <property type="entry name" value="Rhodanese-like_dom_sf"/>
</dbReference>
<feature type="compositionally biased region" description="Polar residues" evidence="15">
    <location>
        <begin position="296"/>
        <end position="308"/>
    </location>
</feature>
<dbReference type="GO" id="GO:0060284">
    <property type="term" value="P:regulation of cell development"/>
    <property type="evidence" value="ECO:0007669"/>
    <property type="project" value="UniProtKB-ARBA"/>
</dbReference>
<organism evidence="19 20">
    <name type="scientific">Merluccius polli</name>
    <name type="common">Benguela hake</name>
    <name type="synonym">Merluccius cadenati</name>
    <dbReference type="NCBI Taxonomy" id="89951"/>
    <lineage>
        <taxon>Eukaryota</taxon>
        <taxon>Metazoa</taxon>
        <taxon>Chordata</taxon>
        <taxon>Craniata</taxon>
        <taxon>Vertebrata</taxon>
        <taxon>Euteleostomi</taxon>
        <taxon>Actinopterygii</taxon>
        <taxon>Neopterygii</taxon>
        <taxon>Teleostei</taxon>
        <taxon>Neoteleostei</taxon>
        <taxon>Acanthomorphata</taxon>
        <taxon>Zeiogadaria</taxon>
        <taxon>Gadariae</taxon>
        <taxon>Gadiformes</taxon>
        <taxon>Gadoidei</taxon>
        <taxon>Merlucciidae</taxon>
        <taxon>Merluccius</taxon>
    </lineage>
</organism>
<dbReference type="InterPro" id="IPR000340">
    <property type="entry name" value="Dual-sp_phosphatase_cat-dom"/>
</dbReference>
<dbReference type="Gene3D" id="3.40.250.10">
    <property type="entry name" value="Rhodanese-like domain"/>
    <property type="match status" value="1"/>
</dbReference>
<comment type="catalytic activity">
    <reaction evidence="10">
        <text>O-phospho-L-seryl-[protein] + H2O = L-seryl-[protein] + phosphate</text>
        <dbReference type="Rhea" id="RHEA:20629"/>
        <dbReference type="Rhea" id="RHEA-COMP:9863"/>
        <dbReference type="Rhea" id="RHEA-COMP:11604"/>
        <dbReference type="ChEBI" id="CHEBI:15377"/>
        <dbReference type="ChEBI" id="CHEBI:29999"/>
        <dbReference type="ChEBI" id="CHEBI:43474"/>
        <dbReference type="ChEBI" id="CHEBI:83421"/>
        <dbReference type="EC" id="3.1.3.16"/>
    </reaction>
</comment>
<evidence type="ECO:0000256" key="5">
    <source>
        <dbReference type="ARBA" id="ARBA00013081"/>
    </source>
</evidence>
<comment type="subunit">
    <text evidence="13">Monomer. Interacts with MAPK14.</text>
</comment>
<dbReference type="FunFam" id="3.40.250.10:FF:000013">
    <property type="entry name" value="Dual specificity phosphatase 10 (Predicted)"/>
    <property type="match status" value="1"/>
</dbReference>
<dbReference type="FunFam" id="3.90.190.10:FF:000028">
    <property type="entry name" value="Dual specificity phosphatase 10"/>
    <property type="match status" value="1"/>
</dbReference>
<keyword evidence="9" id="KW-0539">Nucleus</keyword>
<dbReference type="CDD" id="cd01446">
    <property type="entry name" value="DSP_MapKP"/>
    <property type="match status" value="1"/>
</dbReference>
<evidence type="ECO:0000256" key="4">
    <source>
        <dbReference type="ARBA" id="ARBA00013064"/>
    </source>
</evidence>
<sequence>MLSGRMSPCLRVSMSPRLHVSTPPCLHVSVSPCLRVSVSPCLHASVSPCLHVSMSLCLHVSMSPRLHASTSPCSMLDTRQHADWAFCMMETVSRQNLIPLFASCCAPPDSAAPWLTSLVFVPPSAFPMPPSPLDDRIVVALPRPVRPQELQLRLDASYLDAIAITSGGGGSSSSSSSSSRTSSTSISSISSISSTSSGGGKTIVSSTTVVKIRSTTDLVTYMPSSSGSTRSLSCGCSSASCCSVSTYERDARHGHHGHHHGPSQVSASSPNLSYAGPSSSSSSSAAAPMVAGSHEAGSTPTLGSSGQPRAQLPFRVIHPGELARRLACCPMGHPVAGPLPVMVDCRPFTEYNKSHVRGAVHINCSDKISRRRLQQGKVTVLELVSTRTGGGVLSSRDMVVYDESTADPGRLAPSQPLHVVLESLRREGKDPIVLKGGLHAFRQCHEHLCDHSLRLHEGPNGGGGSGAVAVAGYAAPLPSTPDIENAELAAILPLLYLGNERDARDMALLRRANIGYVLNVTTHLPLFHYDTDVFCYKRLPATDSNKQNLRQYFEEAFEFIEEAHQAGMGLLIHCQAGVSRSATIVIAYLMKHTWMTMTDAYKFVKARRPIISPNLNFMGQLLEFEEDLNSGITPRILTPKLLGVETLV</sequence>
<dbReference type="SUPFAM" id="SSF52821">
    <property type="entry name" value="Rhodanese/Cell cycle control phosphatase"/>
    <property type="match status" value="1"/>
</dbReference>
<evidence type="ECO:0000313" key="20">
    <source>
        <dbReference type="Proteomes" id="UP001174136"/>
    </source>
</evidence>
<dbReference type="PROSITE" id="PS00383">
    <property type="entry name" value="TYR_PHOSPHATASE_1"/>
    <property type="match status" value="1"/>
</dbReference>
<evidence type="ECO:0000256" key="6">
    <source>
        <dbReference type="ARBA" id="ARBA00022490"/>
    </source>
</evidence>
<evidence type="ECO:0000256" key="15">
    <source>
        <dbReference type="SAM" id="MobiDB-lite"/>
    </source>
</evidence>
<dbReference type="GO" id="GO:0046329">
    <property type="term" value="P:negative regulation of JNK cascade"/>
    <property type="evidence" value="ECO:0007669"/>
    <property type="project" value="UniProtKB-ARBA"/>
</dbReference>
<dbReference type="InterPro" id="IPR016130">
    <property type="entry name" value="Tyr_Pase_AS"/>
</dbReference>
<dbReference type="PROSITE" id="PS50206">
    <property type="entry name" value="RHODANESE_3"/>
    <property type="match status" value="1"/>
</dbReference>
<dbReference type="AlphaFoldDB" id="A0AA47NWL3"/>
<comment type="catalytic activity">
    <reaction evidence="11">
        <text>O-phospho-L-threonyl-[protein] + H2O = L-threonyl-[protein] + phosphate</text>
        <dbReference type="Rhea" id="RHEA:47004"/>
        <dbReference type="Rhea" id="RHEA-COMP:11060"/>
        <dbReference type="Rhea" id="RHEA-COMP:11605"/>
        <dbReference type="ChEBI" id="CHEBI:15377"/>
        <dbReference type="ChEBI" id="CHEBI:30013"/>
        <dbReference type="ChEBI" id="CHEBI:43474"/>
        <dbReference type="ChEBI" id="CHEBI:61977"/>
        <dbReference type="EC" id="3.1.3.16"/>
    </reaction>
</comment>
<dbReference type="SMART" id="SM00195">
    <property type="entry name" value="DSPc"/>
    <property type="match status" value="1"/>
</dbReference>
<dbReference type="GO" id="GO:0004722">
    <property type="term" value="F:protein serine/threonine phosphatase activity"/>
    <property type="evidence" value="ECO:0007669"/>
    <property type="project" value="UniProtKB-EC"/>
</dbReference>
<comment type="similarity">
    <text evidence="3">Belongs to the protein-tyrosine phosphatase family. Non-receptor class dual specificity subfamily.</text>
</comment>
<evidence type="ECO:0000256" key="7">
    <source>
        <dbReference type="ARBA" id="ARBA00022801"/>
    </source>
</evidence>
<dbReference type="GO" id="GO:0005634">
    <property type="term" value="C:nucleus"/>
    <property type="evidence" value="ECO:0007669"/>
    <property type="project" value="UniProtKB-SubCell"/>
</dbReference>
<proteinExistence type="inferred from homology"/>
<dbReference type="PRINTS" id="PR01764">
    <property type="entry name" value="MAPKPHPHTASE"/>
</dbReference>
<evidence type="ECO:0000259" key="16">
    <source>
        <dbReference type="PROSITE" id="PS50054"/>
    </source>
</evidence>
<dbReference type="SMART" id="SM00450">
    <property type="entry name" value="RHOD"/>
    <property type="match status" value="1"/>
</dbReference>
<comment type="caution">
    <text evidence="19">The sequence shown here is derived from an EMBL/GenBank/DDBJ whole genome shotgun (WGS) entry which is preliminary data.</text>
</comment>
<dbReference type="InterPro" id="IPR029021">
    <property type="entry name" value="Prot-tyrosine_phosphatase-like"/>
</dbReference>
<gene>
    <name evidence="19" type="primary">DUSP10_0</name>
    <name evidence="19" type="ORF">N1851_021568</name>
</gene>
<dbReference type="Gene3D" id="3.90.190.10">
    <property type="entry name" value="Protein tyrosine phosphatase superfamily"/>
    <property type="match status" value="1"/>
</dbReference>
<accession>A0AA47NWL3</accession>
<dbReference type="InterPro" id="IPR008343">
    <property type="entry name" value="MKP"/>
</dbReference>
<comment type="function">
    <text evidence="12">Protein phosphatase involved in the inactivation of MAP kinases. Has a specificity for the MAPK11/MAPK12/MAPK13/MAPK14 subfamily. It preferably dephosphorylates p38.</text>
</comment>
<dbReference type="PROSITE" id="PS50054">
    <property type="entry name" value="TYR_PHOSPHATASE_DUAL"/>
    <property type="match status" value="1"/>
</dbReference>
<dbReference type="EMBL" id="JAOPHQ010003873">
    <property type="protein sequence ID" value="KAK0141421.1"/>
    <property type="molecule type" value="Genomic_DNA"/>
</dbReference>
<protein>
    <recommendedName>
        <fullName evidence="14">Dual specificity protein phosphatase 10</fullName>
        <ecNumber evidence="5">3.1.3.16</ecNumber>
        <ecNumber evidence="4">3.1.3.48</ecNumber>
    </recommendedName>
</protein>
<dbReference type="GO" id="GO:0005829">
    <property type="term" value="C:cytosol"/>
    <property type="evidence" value="ECO:0007669"/>
    <property type="project" value="TreeGrafter"/>
</dbReference>
<dbReference type="PANTHER" id="PTHR10159">
    <property type="entry name" value="DUAL SPECIFICITY PROTEIN PHOSPHATASE"/>
    <property type="match status" value="1"/>
</dbReference>
<dbReference type="InterPro" id="IPR020422">
    <property type="entry name" value="TYR_PHOSPHATASE_DUAL_dom"/>
</dbReference>
<feature type="domain" description="Tyrosine-protein phosphatase" evidence="16">
    <location>
        <begin position="487"/>
        <end position="630"/>
    </location>
</feature>
<feature type="region of interest" description="Disordered" evidence="15">
    <location>
        <begin position="166"/>
        <end position="203"/>
    </location>
</feature>
<dbReference type="GO" id="GO:0002682">
    <property type="term" value="P:regulation of immune system process"/>
    <property type="evidence" value="ECO:0007669"/>
    <property type="project" value="UniProtKB-ARBA"/>
</dbReference>
<dbReference type="EC" id="3.1.3.48" evidence="4"/>
<evidence type="ECO:0000313" key="19">
    <source>
        <dbReference type="EMBL" id="KAK0141421.1"/>
    </source>
</evidence>
<evidence type="ECO:0000256" key="3">
    <source>
        <dbReference type="ARBA" id="ARBA00008601"/>
    </source>
</evidence>
<evidence type="ECO:0000256" key="13">
    <source>
        <dbReference type="ARBA" id="ARBA00064745"/>
    </source>
</evidence>
<evidence type="ECO:0000256" key="2">
    <source>
        <dbReference type="ARBA" id="ARBA00004496"/>
    </source>
</evidence>
<feature type="compositionally biased region" description="Basic residues" evidence="15">
    <location>
        <begin position="252"/>
        <end position="261"/>
    </location>
</feature>
<reference evidence="19" key="1">
    <citation type="journal article" date="2023" name="Front. Mar. Sci.">
        <title>A new Merluccius polli reference genome to investigate the effects of global change in West African waters.</title>
        <authorList>
            <person name="Mateo J.L."/>
            <person name="Blanco-Fernandez C."/>
            <person name="Garcia-Vazquez E."/>
            <person name="Machado-Schiaffino G."/>
        </authorList>
    </citation>
    <scope>NUCLEOTIDE SEQUENCE</scope>
    <source>
        <strain evidence="19">C29</strain>
        <tissue evidence="19">Fin</tissue>
    </source>
</reference>
<keyword evidence="8" id="KW-0904">Protein phosphatase</keyword>